<dbReference type="GO" id="GO:0009244">
    <property type="term" value="P:lipopolysaccharide core region biosynthetic process"/>
    <property type="evidence" value="ECO:0007669"/>
    <property type="project" value="UniProtKB-UniRule"/>
</dbReference>
<feature type="site" description="Transition state stabilizer" evidence="8">
    <location>
        <position position="131"/>
    </location>
</feature>
<protein>
    <recommendedName>
        <fullName evidence="3 9">3-deoxy-D-manno-octulosonic acid transferase</fullName>
        <shortName evidence="9">Kdo transferase</shortName>
        <ecNumber evidence="2 9">2.4.99.12</ecNumber>
    </recommendedName>
    <alternativeName>
        <fullName evidence="5 9">Lipid IV(A) 3-deoxy-D-manno-octulosonic acid transferase</fullName>
    </alternativeName>
</protein>
<feature type="site" description="Transition state stabilizer" evidence="8">
    <location>
        <position position="209"/>
    </location>
</feature>
<organism evidence="11 12">
    <name type="scientific">Vibrio tapetis subsp. tapetis</name>
    <dbReference type="NCBI Taxonomy" id="1671868"/>
    <lineage>
        <taxon>Bacteria</taxon>
        <taxon>Pseudomonadati</taxon>
        <taxon>Pseudomonadota</taxon>
        <taxon>Gammaproteobacteria</taxon>
        <taxon>Vibrionales</taxon>
        <taxon>Vibrionaceae</taxon>
        <taxon>Vibrio</taxon>
    </lineage>
</organism>
<dbReference type="Pfam" id="PF04413">
    <property type="entry name" value="Glycos_transf_N"/>
    <property type="match status" value="1"/>
</dbReference>
<keyword evidence="9" id="KW-0472">Membrane</keyword>
<dbReference type="Gene3D" id="3.40.50.2000">
    <property type="entry name" value="Glycogen Phosphorylase B"/>
    <property type="match status" value="1"/>
</dbReference>
<keyword evidence="12" id="KW-1185">Reference proteome</keyword>
<dbReference type="FunFam" id="3.40.50.11720:FF:000001">
    <property type="entry name" value="3-deoxy-D-manno-octulosonic acid transferase"/>
    <property type="match status" value="1"/>
</dbReference>
<keyword evidence="9" id="KW-1003">Cell membrane</keyword>
<keyword evidence="9" id="KW-0812">Transmembrane</keyword>
<feature type="domain" description="3-deoxy-D-manno-octulosonic-acid transferase N-terminal" evidence="10">
    <location>
        <begin position="35"/>
        <end position="212"/>
    </location>
</feature>
<reference evidence="11 12" key="1">
    <citation type="submission" date="2017-10" db="EMBL/GenBank/DDBJ databases">
        <authorList>
            <person name="Banno H."/>
            <person name="Chua N.-H."/>
        </authorList>
    </citation>
    <scope>NUCLEOTIDE SEQUENCE [LARGE SCALE GENOMIC DNA]</scope>
    <source>
        <strain evidence="11">Vibrio tapetis CECT4600</strain>
    </source>
</reference>
<dbReference type="NCBIfam" id="NF004388">
    <property type="entry name" value="PRK05749.1-4"/>
    <property type="match status" value="1"/>
</dbReference>
<comment type="pathway">
    <text evidence="1 9">Bacterial outer membrane biogenesis; LPS core biosynthesis.</text>
</comment>
<evidence type="ECO:0000256" key="4">
    <source>
        <dbReference type="ARBA" id="ARBA00022679"/>
    </source>
</evidence>
<proteinExistence type="inferred from homology"/>
<dbReference type="GO" id="GO:0043842">
    <property type="term" value="F:Kdo transferase activity"/>
    <property type="evidence" value="ECO:0007669"/>
    <property type="project" value="UniProtKB-EC"/>
</dbReference>
<sequence>MLVRAIYSLFLYLLAPFFLYGLYKKKNGKPHIGMRWLEHFGVTPKTSTTERPLWIHAVSVGEAIASIPIIKMIKARHPHVPIVVTTTTTTGAEQIEKLGSIVEHRYMPLDFGFAIKGFLQQINPKQLLIIETELWPNTLHYVKKSNVPVNIVNARLSERSMNRYKKVSALFSIIASNVDQFLCQHEEDAERFIQLGVPTAKISVTGSLKFDIQISATTLEAGDILRNRIGKSRPVWIAASTHKGEDEIVISAHKQILLSQPNALLILVPRHPERFDDVYSYAASKMTTARRTHSEAISSDTRIYLGDTMGEMLTLIAASDVCFMGGSLLGDKVGGHNILEPAALGVPTIIGPSYFNFLDITNTLVKQQGAIICESSDLSNKICEILTQDSLRLEMGVKAKQFVTSQQGSIERTLHLLDM</sequence>
<evidence type="ECO:0000256" key="9">
    <source>
        <dbReference type="RuleBase" id="RU365103"/>
    </source>
</evidence>
<dbReference type="RefSeq" id="WP_102523422.1">
    <property type="nucleotide sequence ID" value="NZ_LT960611.1"/>
</dbReference>
<dbReference type="EC" id="2.4.99.12" evidence="2 9"/>
<dbReference type="Proteomes" id="UP000235828">
    <property type="component" value="Chromosome A"/>
</dbReference>
<evidence type="ECO:0000313" key="12">
    <source>
        <dbReference type="Proteomes" id="UP000235828"/>
    </source>
</evidence>
<comment type="catalytic activity">
    <reaction evidence="6 9">
        <text>lipid IVA (E. coli) + CMP-3-deoxy-beta-D-manno-octulosonate = alpha-Kdo-(2-&gt;6)-lipid IVA (E. coli) + CMP + H(+)</text>
        <dbReference type="Rhea" id="RHEA:28066"/>
        <dbReference type="ChEBI" id="CHEBI:15378"/>
        <dbReference type="ChEBI" id="CHEBI:58603"/>
        <dbReference type="ChEBI" id="CHEBI:60364"/>
        <dbReference type="ChEBI" id="CHEBI:60377"/>
        <dbReference type="ChEBI" id="CHEBI:85987"/>
        <dbReference type="EC" id="2.4.99.12"/>
    </reaction>
</comment>
<feature type="transmembrane region" description="Helical" evidence="9">
    <location>
        <begin position="6"/>
        <end position="23"/>
    </location>
</feature>
<keyword evidence="9" id="KW-1133">Transmembrane helix</keyword>
<comment type="function">
    <text evidence="9">Involved in lipopolysaccharide (LPS) biosynthesis. Catalyzes the transfer of 3-deoxy-D-manno-octulosonate (Kdo) residue(s) from CMP-Kdo to lipid IV(A), the tetraacyldisaccharide-1,4'-bisphosphate precursor of lipid A.</text>
</comment>
<dbReference type="KEGG" id="vta:A3066"/>
<dbReference type="GO" id="GO:0005886">
    <property type="term" value="C:plasma membrane"/>
    <property type="evidence" value="ECO:0007669"/>
    <property type="project" value="UniProtKB-SubCell"/>
</dbReference>
<dbReference type="SUPFAM" id="SSF53756">
    <property type="entry name" value="UDP-Glycosyltransferase/glycogen phosphorylase"/>
    <property type="match status" value="1"/>
</dbReference>
<dbReference type="AlphaFoldDB" id="A0A2N8ZGJ5"/>
<keyword evidence="4 9" id="KW-0808">Transferase</keyword>
<evidence type="ECO:0000256" key="1">
    <source>
        <dbReference type="ARBA" id="ARBA00004713"/>
    </source>
</evidence>
<accession>A0A2N8ZGJ5</accession>
<evidence type="ECO:0000256" key="7">
    <source>
        <dbReference type="PIRSR" id="PIRSR639901-1"/>
    </source>
</evidence>
<evidence type="ECO:0000256" key="5">
    <source>
        <dbReference type="ARBA" id="ARBA00031445"/>
    </source>
</evidence>
<name>A0A2N8ZGJ5_9VIBR</name>
<dbReference type="OrthoDB" id="9789797at2"/>
<feature type="active site" description="Proton acceptor" evidence="7">
    <location>
        <position position="62"/>
    </location>
</feature>
<keyword evidence="9" id="KW-0448">Lipopolysaccharide biosynthesis</keyword>
<comment type="subcellular location">
    <subcellularLocation>
        <location evidence="9">Cell membrane</location>
    </subcellularLocation>
</comment>
<dbReference type="Gene3D" id="3.40.50.11720">
    <property type="entry name" value="3-Deoxy-D-manno-octulosonic-acid transferase, N-terminal domain"/>
    <property type="match status" value="1"/>
</dbReference>
<dbReference type="InterPro" id="IPR039901">
    <property type="entry name" value="Kdotransferase"/>
</dbReference>
<dbReference type="UniPathway" id="UPA00958"/>
<gene>
    <name evidence="11" type="primary">kdtA</name>
    <name evidence="11" type="ORF">VTAP4600_A3066</name>
</gene>
<dbReference type="InterPro" id="IPR007507">
    <property type="entry name" value="Glycos_transf_N"/>
</dbReference>
<dbReference type="EMBL" id="LT960611">
    <property type="protein sequence ID" value="SON51032.1"/>
    <property type="molecule type" value="Genomic_DNA"/>
</dbReference>
<comment type="similarity">
    <text evidence="9">Belongs to the glycosyltransferase group 1 family.</text>
</comment>
<evidence type="ECO:0000256" key="3">
    <source>
        <dbReference type="ARBA" id="ARBA00019077"/>
    </source>
</evidence>
<dbReference type="InterPro" id="IPR038107">
    <property type="entry name" value="Glycos_transf_N_sf"/>
</dbReference>
<dbReference type="PANTHER" id="PTHR42755">
    <property type="entry name" value="3-DEOXY-MANNO-OCTULOSONATE CYTIDYLYLTRANSFERASE"/>
    <property type="match status" value="1"/>
</dbReference>
<dbReference type="PANTHER" id="PTHR42755:SF1">
    <property type="entry name" value="3-DEOXY-D-MANNO-OCTULOSONIC ACID TRANSFERASE, MITOCHONDRIAL-RELATED"/>
    <property type="match status" value="1"/>
</dbReference>
<dbReference type="GO" id="GO:0009245">
    <property type="term" value="P:lipid A biosynthetic process"/>
    <property type="evidence" value="ECO:0007669"/>
    <property type="project" value="TreeGrafter"/>
</dbReference>
<evidence type="ECO:0000256" key="2">
    <source>
        <dbReference type="ARBA" id="ARBA00012621"/>
    </source>
</evidence>
<evidence type="ECO:0000259" key="10">
    <source>
        <dbReference type="Pfam" id="PF04413"/>
    </source>
</evidence>
<evidence type="ECO:0000313" key="11">
    <source>
        <dbReference type="EMBL" id="SON51032.1"/>
    </source>
</evidence>
<evidence type="ECO:0000256" key="6">
    <source>
        <dbReference type="ARBA" id="ARBA00049183"/>
    </source>
</evidence>
<evidence type="ECO:0000256" key="8">
    <source>
        <dbReference type="PIRSR" id="PIRSR639901-2"/>
    </source>
</evidence>